<dbReference type="SUPFAM" id="SSF51735">
    <property type="entry name" value="NAD(P)-binding Rossmann-fold domains"/>
    <property type="match status" value="1"/>
</dbReference>
<evidence type="ECO:0000256" key="1">
    <source>
        <dbReference type="ARBA" id="ARBA00023002"/>
    </source>
</evidence>
<name>A0A8H5GKR7_9AGAR</name>
<dbReference type="AlphaFoldDB" id="A0A8H5GKR7"/>
<evidence type="ECO:0000259" key="3">
    <source>
        <dbReference type="Pfam" id="PF01370"/>
    </source>
</evidence>
<dbReference type="PANTHER" id="PTHR10366:SF564">
    <property type="entry name" value="STEROL-4-ALPHA-CARBOXYLATE 3-DEHYDROGENASE, DECARBOXYLATING"/>
    <property type="match status" value="1"/>
</dbReference>
<comment type="similarity">
    <text evidence="2">Belongs to the NAD(P)-dependent epimerase/dehydratase family. Dihydroflavonol-4-reductase subfamily.</text>
</comment>
<protein>
    <recommendedName>
        <fullName evidence="3">NAD-dependent epimerase/dehydratase domain-containing protein</fullName>
    </recommendedName>
</protein>
<accession>A0A8H5GKR7</accession>
<dbReference type="Proteomes" id="UP000559256">
    <property type="component" value="Unassembled WGS sequence"/>
</dbReference>
<keyword evidence="1" id="KW-0560">Oxidoreductase</keyword>
<dbReference type="GO" id="GO:0016616">
    <property type="term" value="F:oxidoreductase activity, acting on the CH-OH group of donors, NAD or NADP as acceptor"/>
    <property type="evidence" value="ECO:0007669"/>
    <property type="project" value="TreeGrafter"/>
</dbReference>
<dbReference type="EMBL" id="JAACJM010000022">
    <property type="protein sequence ID" value="KAF5366525.1"/>
    <property type="molecule type" value="Genomic_DNA"/>
</dbReference>
<dbReference type="OrthoDB" id="2735536at2759"/>
<dbReference type="PANTHER" id="PTHR10366">
    <property type="entry name" value="NAD DEPENDENT EPIMERASE/DEHYDRATASE"/>
    <property type="match status" value="1"/>
</dbReference>
<reference evidence="4 5" key="1">
    <citation type="journal article" date="2020" name="ISME J.">
        <title>Uncovering the hidden diversity of litter-decomposition mechanisms in mushroom-forming fungi.</title>
        <authorList>
            <person name="Floudas D."/>
            <person name="Bentzer J."/>
            <person name="Ahren D."/>
            <person name="Johansson T."/>
            <person name="Persson P."/>
            <person name="Tunlid A."/>
        </authorList>
    </citation>
    <scope>NUCLEOTIDE SEQUENCE [LARGE SCALE GENOMIC DNA]</scope>
    <source>
        <strain evidence="4 5">CBS 291.85</strain>
    </source>
</reference>
<comment type="caution">
    <text evidence="4">The sequence shown here is derived from an EMBL/GenBank/DDBJ whole genome shotgun (WGS) entry which is preliminary data.</text>
</comment>
<gene>
    <name evidence="4" type="ORF">D9758_008927</name>
</gene>
<dbReference type="InterPro" id="IPR036291">
    <property type="entry name" value="NAD(P)-bd_dom_sf"/>
</dbReference>
<dbReference type="Gene3D" id="3.40.50.720">
    <property type="entry name" value="NAD(P)-binding Rossmann-like Domain"/>
    <property type="match status" value="1"/>
</dbReference>
<feature type="domain" description="NAD-dependent epimerase/dehydratase" evidence="3">
    <location>
        <begin position="10"/>
        <end position="250"/>
    </location>
</feature>
<keyword evidence="5" id="KW-1185">Reference proteome</keyword>
<organism evidence="4 5">
    <name type="scientific">Tetrapyrgos nigripes</name>
    <dbReference type="NCBI Taxonomy" id="182062"/>
    <lineage>
        <taxon>Eukaryota</taxon>
        <taxon>Fungi</taxon>
        <taxon>Dikarya</taxon>
        <taxon>Basidiomycota</taxon>
        <taxon>Agaricomycotina</taxon>
        <taxon>Agaricomycetes</taxon>
        <taxon>Agaricomycetidae</taxon>
        <taxon>Agaricales</taxon>
        <taxon>Marasmiineae</taxon>
        <taxon>Marasmiaceae</taxon>
        <taxon>Tetrapyrgos</taxon>
    </lineage>
</organism>
<dbReference type="Pfam" id="PF01370">
    <property type="entry name" value="Epimerase"/>
    <property type="match status" value="1"/>
</dbReference>
<dbReference type="InterPro" id="IPR001509">
    <property type="entry name" value="Epimerase_deHydtase"/>
</dbReference>
<evidence type="ECO:0000256" key="2">
    <source>
        <dbReference type="ARBA" id="ARBA00023445"/>
    </source>
</evidence>
<evidence type="ECO:0000313" key="4">
    <source>
        <dbReference type="EMBL" id="KAF5366525.1"/>
    </source>
</evidence>
<proteinExistence type="inferred from homology"/>
<dbReference type="InterPro" id="IPR050425">
    <property type="entry name" value="NAD(P)_dehydrat-like"/>
</dbReference>
<evidence type="ECO:0000313" key="5">
    <source>
        <dbReference type="Proteomes" id="UP000559256"/>
    </source>
</evidence>
<sequence>MVLVPPNSTIFVSGASGFVGSHIVYQLLQEGYSVRGAARGPKVTTLRTAFESFNGFKAIEVPDISCCDLSEALKGVDGIIHTAASLPGRADAKTTIKNTFEGTLHVLKSAQQAGIKRIVITSSNITFAREGPFTDDSWNAATLEEALANPYVSYVYAKTQAEKEALKFVEAYSEMELTFFNPHFIFGPLIPAPYSHLLVPEPSLSSLSTSAYIYALLNPNNQHYPPNPGYVDVRDVARAHILALSSKHQYPQKRMMLKAPEKTSYRDAISYIGTRFPHLKVQGRLADREKAPTEEWVGGDKWLDWDVKTKEETWPEGYKGWKECVGDTIESLLDMEKYWKSKGLEVSVSDAALL</sequence>